<name>A0A7Z0TJ40_9BRAD</name>
<dbReference type="AlphaFoldDB" id="A0A7Z0TJ40"/>
<reference evidence="3 4" key="3">
    <citation type="journal article" date="2022" name="Int. J. Syst. Evol. Microbiol.">
        <title>Strains of Bradyrhizobium barranii sp. nov. associated with legumes native to Canada are symbionts of soybeans and belong to different subspecies (subsp. barranii subsp. nov. and subsp. apii subsp. nov.) and symbiovars (sv. glycinearum and sv. septentrionale).</title>
        <authorList>
            <person name="Bromfield E.S.P."/>
            <person name="Cloutier S."/>
            <person name="Wasai-Hara S."/>
            <person name="Minamisawa K."/>
        </authorList>
    </citation>
    <scope>NUCLEOTIDE SEQUENCE [LARGE SCALE GENOMIC DNA]</scope>
    <source>
        <strain evidence="3 4">323S2</strain>
    </source>
</reference>
<reference evidence="3 4" key="1">
    <citation type="journal article" date="2017" name="Syst. Appl. Microbiol.">
        <title>Soybeans inoculated with root zone soils of Canadian native legumes harbour diverse and novel Bradyrhizobium spp. that possess agricultural potential.</title>
        <authorList>
            <person name="Bromfield E.S.P."/>
            <person name="Cloutier S."/>
            <person name="Tambong J.T."/>
            <person name="Tran Thi T.V."/>
        </authorList>
    </citation>
    <scope>NUCLEOTIDE SEQUENCE [LARGE SCALE GENOMIC DNA]</scope>
    <source>
        <strain evidence="3 4">323S2</strain>
    </source>
</reference>
<proteinExistence type="predicted"/>
<evidence type="ECO:0000256" key="1">
    <source>
        <dbReference type="SAM" id="MobiDB-lite"/>
    </source>
</evidence>
<feature type="region of interest" description="Disordered" evidence="1">
    <location>
        <begin position="33"/>
        <end position="52"/>
    </location>
</feature>
<evidence type="ECO:0000313" key="2">
    <source>
        <dbReference type="EMBL" id="NYY87603.1"/>
    </source>
</evidence>
<organism evidence="2">
    <name type="scientific">Bradyrhizobium barranii subsp. barranii</name>
    <dbReference type="NCBI Taxonomy" id="2823807"/>
    <lineage>
        <taxon>Bacteria</taxon>
        <taxon>Pseudomonadati</taxon>
        <taxon>Pseudomonadota</taxon>
        <taxon>Alphaproteobacteria</taxon>
        <taxon>Hyphomicrobiales</taxon>
        <taxon>Nitrobacteraceae</taxon>
        <taxon>Bradyrhizobium</taxon>
        <taxon>Bradyrhizobium barranii</taxon>
    </lineage>
</organism>
<accession>A0A7Z0TJ40</accession>
<dbReference type="EMBL" id="JACBFH010000001">
    <property type="protein sequence ID" value="NYY87603.1"/>
    <property type="molecule type" value="Genomic_DNA"/>
</dbReference>
<reference evidence="2" key="2">
    <citation type="submission" date="2020-06" db="EMBL/GenBank/DDBJ databases">
        <title>Whole Genome Sequence of Bradyrhizobium sp. Strain 323S2.</title>
        <authorList>
            <person name="Bromfield E.S.P."/>
        </authorList>
    </citation>
    <scope>NUCLEOTIDE SEQUENCE [LARGE SCALE GENOMIC DNA]</scope>
    <source>
        <strain evidence="2">323S2</strain>
    </source>
</reference>
<dbReference type="RefSeq" id="WP_166343242.1">
    <property type="nucleotide sequence ID" value="NZ_CP088280.1"/>
</dbReference>
<dbReference type="EMBL" id="CP088280">
    <property type="protein sequence ID" value="UGX96254.1"/>
    <property type="molecule type" value="Genomic_DNA"/>
</dbReference>
<evidence type="ECO:0000313" key="3">
    <source>
        <dbReference type="EMBL" id="UGX96254.1"/>
    </source>
</evidence>
<evidence type="ECO:0000313" key="4">
    <source>
        <dbReference type="Proteomes" id="UP000564836"/>
    </source>
</evidence>
<dbReference type="Proteomes" id="UP000564836">
    <property type="component" value="Chromosome"/>
</dbReference>
<gene>
    <name evidence="3" type="ORF">G6321_00014380</name>
    <name evidence="2" type="ORF">G6321_03890</name>
</gene>
<sequence length="135" mass="14633">MQNIRASTARERATRLPCRMRQCTTAGLRAVAPRMGGTATQSTRMSDPPDDRIVPIRSLQGARLDERFDATLADLEARRDELVQIISRLTDGLSVIDQAAAGGSAQSARDLLDLLATAKAQLTEVTAIIEKLRSS</sequence>
<protein>
    <submittedName>
        <fullName evidence="2">Uncharacterized protein</fullName>
    </submittedName>
</protein>